<evidence type="ECO:0000256" key="5">
    <source>
        <dbReference type="ARBA" id="ARBA00022989"/>
    </source>
</evidence>
<feature type="transmembrane region" description="Helical" evidence="7">
    <location>
        <begin position="409"/>
        <end position="431"/>
    </location>
</feature>
<dbReference type="AlphaFoldDB" id="A0A939KKE5"/>
<feature type="domain" description="ABC3 transporter permease C-terminal" evidence="8">
    <location>
        <begin position="274"/>
        <end position="395"/>
    </location>
</feature>
<dbReference type="RefSeq" id="WP_207599148.1">
    <property type="nucleotide sequence ID" value="NZ_JAFNJU010000004.1"/>
</dbReference>
<comment type="subcellular location">
    <subcellularLocation>
        <location evidence="1">Cell membrane</location>
        <topology evidence="1">Multi-pass membrane protein</topology>
    </subcellularLocation>
</comment>
<feature type="transmembrane region" description="Helical" evidence="7">
    <location>
        <begin position="782"/>
        <end position="805"/>
    </location>
</feature>
<feature type="transmembrane region" description="Helical" evidence="7">
    <location>
        <begin position="443"/>
        <end position="465"/>
    </location>
</feature>
<feature type="domain" description="MacB-like periplasmic core" evidence="9">
    <location>
        <begin position="495"/>
        <end position="700"/>
    </location>
</feature>
<feature type="transmembrane region" description="Helical" evidence="7">
    <location>
        <begin position="20"/>
        <end position="39"/>
    </location>
</feature>
<feature type="domain" description="ABC3 transporter permease C-terminal" evidence="8">
    <location>
        <begin position="734"/>
        <end position="851"/>
    </location>
</feature>
<feature type="transmembrane region" description="Helical" evidence="7">
    <location>
        <begin position="825"/>
        <end position="845"/>
    </location>
</feature>
<evidence type="ECO:0000313" key="11">
    <source>
        <dbReference type="Proteomes" id="UP000664218"/>
    </source>
</evidence>
<keyword evidence="6 7" id="KW-0472">Membrane</keyword>
<organism evidence="10 11">
    <name type="scientific">Proteiniclasticum aestuarii</name>
    <dbReference type="NCBI Taxonomy" id="2817862"/>
    <lineage>
        <taxon>Bacteria</taxon>
        <taxon>Bacillati</taxon>
        <taxon>Bacillota</taxon>
        <taxon>Clostridia</taxon>
        <taxon>Eubacteriales</taxon>
        <taxon>Clostridiaceae</taxon>
        <taxon>Proteiniclasticum</taxon>
    </lineage>
</organism>
<evidence type="ECO:0000256" key="4">
    <source>
        <dbReference type="ARBA" id="ARBA00022692"/>
    </source>
</evidence>
<comment type="similarity">
    <text evidence="2">Belongs to the ABC-4 integral membrane protein family. LolC/E subfamily.</text>
</comment>
<evidence type="ECO:0000256" key="3">
    <source>
        <dbReference type="ARBA" id="ARBA00022475"/>
    </source>
</evidence>
<evidence type="ECO:0000313" key="10">
    <source>
        <dbReference type="EMBL" id="MBO1264630.1"/>
    </source>
</evidence>
<keyword evidence="5 7" id="KW-1133">Transmembrane helix</keyword>
<dbReference type="GO" id="GO:0044874">
    <property type="term" value="P:lipoprotein localization to outer membrane"/>
    <property type="evidence" value="ECO:0007669"/>
    <property type="project" value="TreeGrafter"/>
</dbReference>
<evidence type="ECO:0000256" key="7">
    <source>
        <dbReference type="SAM" id="Phobius"/>
    </source>
</evidence>
<feature type="domain" description="MacB-like periplasmic core" evidence="9">
    <location>
        <begin position="19"/>
        <end position="212"/>
    </location>
</feature>
<feature type="transmembrane region" description="Helical" evidence="7">
    <location>
        <begin position="363"/>
        <end position="388"/>
    </location>
</feature>
<protein>
    <submittedName>
        <fullName evidence="10">ABC transporter permease</fullName>
    </submittedName>
</protein>
<reference evidence="10" key="1">
    <citation type="submission" date="2021-03" db="EMBL/GenBank/DDBJ databases">
        <title>Proteiniclasticum marinus sp. nov., isolated from tidal flat sediment.</title>
        <authorList>
            <person name="Namirimu T."/>
            <person name="Yang J.-A."/>
            <person name="Yang S.-H."/>
            <person name="Kim Y.-J."/>
            <person name="Kwon K.K."/>
        </authorList>
    </citation>
    <scope>NUCLEOTIDE SEQUENCE</scope>
    <source>
        <strain evidence="10">SCR006</strain>
    </source>
</reference>
<keyword evidence="11" id="KW-1185">Reference proteome</keyword>
<keyword evidence="4 7" id="KW-0812">Transmembrane</keyword>
<feature type="transmembrane region" description="Helical" evidence="7">
    <location>
        <begin position="727"/>
        <end position="750"/>
    </location>
</feature>
<feature type="transmembrane region" description="Helical" evidence="7">
    <location>
        <begin position="496"/>
        <end position="515"/>
    </location>
</feature>
<gene>
    <name evidence="10" type="ORF">J3A84_06270</name>
</gene>
<dbReference type="GO" id="GO:0098797">
    <property type="term" value="C:plasma membrane protein complex"/>
    <property type="evidence" value="ECO:0007669"/>
    <property type="project" value="TreeGrafter"/>
</dbReference>
<dbReference type="InterPro" id="IPR003838">
    <property type="entry name" value="ABC3_permease_C"/>
</dbReference>
<evidence type="ECO:0000256" key="2">
    <source>
        <dbReference type="ARBA" id="ARBA00005236"/>
    </source>
</evidence>
<feature type="transmembrane region" description="Helical" evidence="7">
    <location>
        <begin position="271"/>
        <end position="292"/>
    </location>
</feature>
<feature type="transmembrane region" description="Helical" evidence="7">
    <location>
        <begin position="320"/>
        <end position="343"/>
    </location>
</feature>
<accession>A0A939KKE5</accession>
<evidence type="ECO:0000256" key="6">
    <source>
        <dbReference type="ARBA" id="ARBA00023136"/>
    </source>
</evidence>
<dbReference type="InterPro" id="IPR051447">
    <property type="entry name" value="Lipoprotein-release_system"/>
</dbReference>
<dbReference type="InterPro" id="IPR025857">
    <property type="entry name" value="MacB_PCD"/>
</dbReference>
<sequence>MRLLRLVTLRSMYKRKSRSILTLFGIIIGVAAIFSINHVNEKAFQSLTEFFEGTSGKVQLEIASASLGETLEEEVLIQVRETEGVKTAVSILETTALIRSGEEEEEPLSIGFSGLGQEGFTLHAIHPSEDRELRDYILKEGEMFQAEDEAKILLVYDYAMEKEIRTGDRIRIQMEHGVEEMLVSGLLLKEGAGMTNLGKFGIIPLAYGQKIQGKEGRITRIDLISSEPVGNTEGLENLKERLQAELGDGVLVNYPGREGEDTSQMLGGYQISLNFMAGIALFVGAFLIYNALSMTVAERKKEIGVLRCVGMTRGQMTGQILFEGLLLGLLGSVFGVLLGILLSDGLSGIMENILGSPIEKGGFAPKLILLSISVGLSVTLLSAVLPAIQAGKVSPLEAMRKNEGKKKKAMERFLWIPGLLLLAASIGILLWNPFPYDVQFRLGSMTVFMLFLGATLLIPVTLSLWQVLVKWPFKMLFGGIGDIGIRNIQRSRNRTMLTVAALMVGVSMIVATQGITGSFKADLMEWMDAYLGGDIFINSSIPVTLDVREEMAAISGVEVVSPSAAHPVVWLNDGEEEDVTFIGIDPEAYSRVTKFVFTEEEVEEEKVLEQLKEGGYLLISEVISSKYDVQTGDEISLKTQEGVRAFQVSAVVLDFSSQGLVVTGNLTDLETFFGVGEGNSFSLKTVEGSDVTAVASEMKETFRDDYDFLIESNVTLKELADRLMSQAFGMFDVLGVLSVMVAALGVLNTLTMSVMERTREIGMLRTMGMTRFQIVKMIESEAGLLGIIGGALGLLLGILLTWILLQAMGAMSGYQLEFMMPVKAIWMSILVSLVTAFLAALFPAVKASRTPMLSAIHYE</sequence>
<evidence type="ECO:0000259" key="9">
    <source>
        <dbReference type="Pfam" id="PF12704"/>
    </source>
</evidence>
<dbReference type="Pfam" id="PF02687">
    <property type="entry name" value="FtsX"/>
    <property type="match status" value="2"/>
</dbReference>
<dbReference type="Proteomes" id="UP000664218">
    <property type="component" value="Unassembled WGS sequence"/>
</dbReference>
<dbReference type="Pfam" id="PF12704">
    <property type="entry name" value="MacB_PCD"/>
    <property type="match status" value="2"/>
</dbReference>
<name>A0A939KKE5_9CLOT</name>
<dbReference type="PANTHER" id="PTHR30489">
    <property type="entry name" value="LIPOPROTEIN-RELEASING SYSTEM TRANSMEMBRANE PROTEIN LOLE"/>
    <property type="match status" value="1"/>
</dbReference>
<evidence type="ECO:0000256" key="1">
    <source>
        <dbReference type="ARBA" id="ARBA00004651"/>
    </source>
</evidence>
<comment type="caution">
    <text evidence="10">The sequence shown here is derived from an EMBL/GenBank/DDBJ whole genome shotgun (WGS) entry which is preliminary data.</text>
</comment>
<keyword evidence="3" id="KW-1003">Cell membrane</keyword>
<dbReference type="EMBL" id="JAFNJU010000004">
    <property type="protein sequence ID" value="MBO1264630.1"/>
    <property type="molecule type" value="Genomic_DNA"/>
</dbReference>
<dbReference type="PANTHER" id="PTHR30489:SF0">
    <property type="entry name" value="LIPOPROTEIN-RELEASING SYSTEM TRANSMEMBRANE PROTEIN LOLE"/>
    <property type="match status" value="1"/>
</dbReference>
<evidence type="ECO:0000259" key="8">
    <source>
        <dbReference type="Pfam" id="PF02687"/>
    </source>
</evidence>
<proteinExistence type="inferred from homology"/>